<evidence type="ECO:0000256" key="9">
    <source>
        <dbReference type="SAM" id="MobiDB-lite"/>
    </source>
</evidence>
<dbReference type="GO" id="GO:0005085">
    <property type="term" value="F:guanyl-nucleotide exchange factor activity"/>
    <property type="evidence" value="ECO:0007669"/>
    <property type="project" value="TreeGrafter"/>
</dbReference>
<comment type="caution">
    <text evidence="11">The sequence shown here is derived from an EMBL/GenBank/DDBJ whole genome shotgun (WGS) entry which is preliminary data.</text>
</comment>
<dbReference type="SUPFAM" id="SSF53448">
    <property type="entry name" value="Nucleotide-diphospho-sugar transferases"/>
    <property type="match status" value="1"/>
</dbReference>
<keyword evidence="4" id="KW-0396">Initiation factor</keyword>
<dbReference type="InterPro" id="IPR011004">
    <property type="entry name" value="Trimer_LpxA-like_sf"/>
</dbReference>
<dbReference type="Gene3D" id="3.90.550.10">
    <property type="entry name" value="Spore Coat Polysaccharide Biosynthesis Protein SpsA, Chain A"/>
    <property type="match status" value="1"/>
</dbReference>
<feature type="compositionally biased region" description="Basic and acidic residues" evidence="9">
    <location>
        <begin position="155"/>
        <end position="169"/>
    </location>
</feature>
<evidence type="ECO:0000259" key="10">
    <source>
        <dbReference type="Pfam" id="PF25084"/>
    </source>
</evidence>
<dbReference type="InterPro" id="IPR051960">
    <property type="entry name" value="eIF2B_gamma"/>
</dbReference>
<reference evidence="11" key="1">
    <citation type="submission" date="2020-04" db="EMBL/GenBank/DDBJ databases">
        <title>Analysis of mating type loci in Filobasidium floriforme.</title>
        <authorList>
            <person name="Nowrousian M."/>
        </authorList>
    </citation>
    <scope>NUCLEOTIDE SEQUENCE</scope>
    <source>
        <strain evidence="11">CBS 6242</strain>
    </source>
</reference>
<sequence length="621" mass="67919">MFSVSNRAADNYYSSRNGRRSDLTDFQAIIFCGYGESLYPLTQGGNATPKALLPIGNGVIIDRVLTWVDASGIRDILILCPDREVPLLSEHVRNCWISGVDVHRGQSNSNAQRHGAKHDSSFSVEVHGLSERGEEAEFGLDVEKNAATGAGGRGIDVRKPDLNRKHGDADEGLNADTEGGVELIGLGGTGTPGTARIMRRWRDWIRSDFIVLPCDLTVPSNLALSSLTNRHRNQPGSLVTSLWYEKSELELKDPDGQEAVLVAYDKEGEQLLMVQPLEAMEDDLSLRMSLLAQYPTLTLTTTLQDAHVYVFKKTVLDLMMTRDPKDLDSIREDLVPWLVKGGWQRSLQARWDAVLNPGNDPLSSAFGRSTVSRLRNDDLYKSEAAHDYSLVTSGNITTPSSPKVTAGQQLIDFKQELRADNGIDGDARWSTTRDNKSYGSSCGMLLVKAPLPISQASGKGGDRGKTSAPIGIQEPLIRGNTVSGYWALCREYLRTMPPNLENLQRSKQDQESAVASNIDPRAQVSADSLVPHTTRVGERTSIKKSLIGRHCVIGKNVRLSNVIVWDFVNIADGAKIDSTILCSNVRVGEKAQVQASEIGSGYEVEPDAVIKAERLILGDDA</sequence>
<accession>A0A8K0JEL6</accession>
<comment type="subcellular location">
    <subcellularLocation>
        <location evidence="1">Cytoplasm</location>
        <location evidence="1">Cytosol</location>
    </subcellularLocation>
</comment>
<dbReference type="GO" id="GO:0003743">
    <property type="term" value="F:translation initiation factor activity"/>
    <property type="evidence" value="ECO:0007669"/>
    <property type="project" value="UniProtKB-KW"/>
</dbReference>
<gene>
    <name evidence="11" type="ORF">FFLO_06601</name>
</gene>
<evidence type="ECO:0000256" key="2">
    <source>
        <dbReference type="ARBA" id="ARBA00007878"/>
    </source>
</evidence>
<dbReference type="InterPro" id="IPR029044">
    <property type="entry name" value="Nucleotide-diphossugar_trans"/>
</dbReference>
<dbReference type="SUPFAM" id="SSF51161">
    <property type="entry name" value="Trimeric LpxA-like enzymes"/>
    <property type="match status" value="1"/>
</dbReference>
<keyword evidence="12" id="KW-1185">Reference proteome</keyword>
<dbReference type="Proteomes" id="UP000812966">
    <property type="component" value="Unassembled WGS sequence"/>
</dbReference>
<evidence type="ECO:0000256" key="1">
    <source>
        <dbReference type="ARBA" id="ARBA00004514"/>
    </source>
</evidence>
<evidence type="ECO:0000256" key="3">
    <source>
        <dbReference type="ARBA" id="ARBA00022490"/>
    </source>
</evidence>
<evidence type="ECO:0000256" key="8">
    <source>
        <dbReference type="ARBA" id="ARBA00046432"/>
    </source>
</evidence>
<feature type="domain" description="EIF2B subunit epsilon/gamma LbH" evidence="10">
    <location>
        <begin position="519"/>
        <end position="608"/>
    </location>
</feature>
<feature type="region of interest" description="Disordered" evidence="9">
    <location>
        <begin position="149"/>
        <end position="176"/>
    </location>
</feature>
<dbReference type="AlphaFoldDB" id="A0A8K0JEL6"/>
<dbReference type="GO" id="GO:0005829">
    <property type="term" value="C:cytosol"/>
    <property type="evidence" value="ECO:0007669"/>
    <property type="project" value="UniProtKB-SubCell"/>
</dbReference>
<evidence type="ECO:0000313" key="12">
    <source>
        <dbReference type="Proteomes" id="UP000812966"/>
    </source>
</evidence>
<dbReference type="PANTHER" id="PTHR45989">
    <property type="entry name" value="TRANSLATION INITIATION FACTOR EIF-2B SUBUNIT GAMMA"/>
    <property type="match status" value="1"/>
</dbReference>
<dbReference type="InterPro" id="IPR056764">
    <property type="entry name" value="LbH_EIF2B3/5"/>
</dbReference>
<keyword evidence="5" id="KW-0648">Protein biosynthesis</keyword>
<comment type="subunit">
    <text evidence="8">Component of the translation initiation factor 2B (eIF2B) complex which is a heterodecamer of two sets of five different subunits: alpha, beta, gamma, delta and epsilon. Subunits alpha, beta and delta comprise a regulatory subcomplex and subunits epsilon and gamma comprise a catalytic subcomplex. Within the complex, the hexameric regulatory complex resides at the center, with the two heterodimeric catalytic subcomplexes bound on opposite sides.</text>
</comment>
<dbReference type="GO" id="GO:0002183">
    <property type="term" value="P:cytoplasmic translational initiation"/>
    <property type="evidence" value="ECO:0007669"/>
    <property type="project" value="TreeGrafter"/>
</dbReference>
<evidence type="ECO:0000313" key="11">
    <source>
        <dbReference type="EMBL" id="KAG7527778.1"/>
    </source>
</evidence>
<dbReference type="Gene3D" id="2.160.10.10">
    <property type="entry name" value="Hexapeptide repeat proteins"/>
    <property type="match status" value="1"/>
</dbReference>
<evidence type="ECO:0000256" key="6">
    <source>
        <dbReference type="ARBA" id="ARBA00044196"/>
    </source>
</evidence>
<dbReference type="EMBL" id="JABELV010000230">
    <property type="protein sequence ID" value="KAG7527778.1"/>
    <property type="molecule type" value="Genomic_DNA"/>
</dbReference>
<proteinExistence type="inferred from homology"/>
<evidence type="ECO:0000256" key="7">
    <source>
        <dbReference type="ARBA" id="ARBA00044229"/>
    </source>
</evidence>
<protein>
    <recommendedName>
        <fullName evidence="6">Translation initiation factor eIF2B subunit gamma</fullName>
    </recommendedName>
    <alternativeName>
        <fullName evidence="7">eIF2B GDP-GTP exchange factor subunit gamma</fullName>
    </alternativeName>
</protein>
<dbReference type="Pfam" id="PF25084">
    <property type="entry name" value="LbH_EIF2B"/>
    <property type="match status" value="1"/>
</dbReference>
<evidence type="ECO:0000256" key="4">
    <source>
        <dbReference type="ARBA" id="ARBA00022540"/>
    </source>
</evidence>
<dbReference type="PANTHER" id="PTHR45989:SF1">
    <property type="entry name" value="TRANSLATION INITIATION FACTOR EIF-2B SUBUNIT GAMMA"/>
    <property type="match status" value="1"/>
</dbReference>
<evidence type="ECO:0000256" key="5">
    <source>
        <dbReference type="ARBA" id="ARBA00022917"/>
    </source>
</evidence>
<organism evidence="11 12">
    <name type="scientific">Filobasidium floriforme</name>
    <dbReference type="NCBI Taxonomy" id="5210"/>
    <lineage>
        <taxon>Eukaryota</taxon>
        <taxon>Fungi</taxon>
        <taxon>Dikarya</taxon>
        <taxon>Basidiomycota</taxon>
        <taxon>Agaricomycotina</taxon>
        <taxon>Tremellomycetes</taxon>
        <taxon>Filobasidiales</taxon>
        <taxon>Filobasidiaceae</taxon>
        <taxon>Filobasidium</taxon>
    </lineage>
</organism>
<keyword evidence="3" id="KW-0963">Cytoplasm</keyword>
<comment type="similarity">
    <text evidence="2">Belongs to the eIF-2B gamma/epsilon subunits family.</text>
</comment>
<dbReference type="GO" id="GO:0005851">
    <property type="term" value="C:eukaryotic translation initiation factor 2B complex"/>
    <property type="evidence" value="ECO:0007669"/>
    <property type="project" value="TreeGrafter"/>
</dbReference>
<name>A0A8K0JEL6_9TREE</name>